<dbReference type="STRING" id="594679.SD28_01025"/>
<dbReference type="Gene3D" id="3.30.950.10">
    <property type="entry name" value="Methyltransferase, Cobalt-precorrin-4 Transmethylase, Domain 2"/>
    <property type="match status" value="1"/>
</dbReference>
<dbReference type="Proteomes" id="UP000031104">
    <property type="component" value="Chromosome"/>
</dbReference>
<dbReference type="InterPro" id="IPR053910">
    <property type="entry name" value="RsmI_HTH"/>
</dbReference>
<dbReference type="AlphaFoldDB" id="A0A0A8E403"/>
<keyword evidence="10" id="KW-1185">Reference proteome</keyword>
<evidence type="ECO:0000256" key="5">
    <source>
        <dbReference type="ARBA" id="ARBA00022691"/>
    </source>
</evidence>
<dbReference type="FunFam" id="3.30.950.10:FF:000002">
    <property type="entry name" value="Ribosomal RNA small subunit methyltransferase I"/>
    <property type="match status" value="1"/>
</dbReference>
<evidence type="ECO:0000259" key="7">
    <source>
        <dbReference type="Pfam" id="PF00590"/>
    </source>
</evidence>
<evidence type="ECO:0000256" key="6">
    <source>
        <dbReference type="HAMAP-Rule" id="MF_01877"/>
    </source>
</evidence>
<sequence length="288" mass="32660">MSSLEKGILYIVATPIGNLQDITFRAIEILKKVEIILAEDTRVTSKLLSTLSIRNQQILISCHDFNEEQRIEQVKQLLDDNKNIALVSDAGTPLISDPGYKIVVTLRRDGYTIVPIPGASAVITALSASGLPSNSFVFKGFLSSKKNKRQQELESFIKLNSTVIIYESVHRIRYLLDDISEILPACNIVVVKELTKQFEQFLSGKAYEIKKYFVDNPDRLKGEFVILLDCNKSNQLNIESNIDQETFLKELLLELPLNKAVKITTKVLNLKKNEVYEKALQFKKRLEN</sequence>
<evidence type="ECO:0000313" key="10">
    <source>
        <dbReference type="Proteomes" id="UP000031104"/>
    </source>
</evidence>
<feature type="domain" description="RsmI HTH" evidence="8">
    <location>
        <begin position="243"/>
        <end position="281"/>
    </location>
</feature>
<dbReference type="OrthoDB" id="9809084at2"/>
<dbReference type="FunFam" id="3.40.1010.10:FF:000007">
    <property type="entry name" value="Ribosomal RNA small subunit methyltransferase I"/>
    <property type="match status" value="1"/>
</dbReference>
<keyword evidence="5 6" id="KW-0949">S-adenosyl-L-methionine</keyword>
<dbReference type="InterPro" id="IPR014777">
    <property type="entry name" value="4pyrrole_Mease_sub1"/>
</dbReference>
<dbReference type="PANTHER" id="PTHR46111">
    <property type="entry name" value="RIBOSOMAL RNA SMALL SUBUNIT METHYLTRANSFERASE I"/>
    <property type="match status" value="1"/>
</dbReference>
<dbReference type="NCBIfam" id="TIGR00096">
    <property type="entry name" value="16S rRNA (cytidine(1402)-2'-O)-methyltransferase"/>
    <property type="match status" value="1"/>
</dbReference>
<dbReference type="GO" id="GO:0005737">
    <property type="term" value="C:cytoplasm"/>
    <property type="evidence" value="ECO:0007669"/>
    <property type="project" value="UniProtKB-SubCell"/>
</dbReference>
<dbReference type="EMBL" id="CP010427">
    <property type="protein sequence ID" value="AJC48342.1"/>
    <property type="molecule type" value="Genomic_DNA"/>
</dbReference>
<dbReference type="Gene3D" id="3.40.1010.10">
    <property type="entry name" value="Cobalt-precorrin-4 Transmethylase, Domain 1"/>
    <property type="match status" value="1"/>
</dbReference>
<dbReference type="InterPro" id="IPR035996">
    <property type="entry name" value="4pyrrol_Methylase_sf"/>
</dbReference>
<evidence type="ECO:0000256" key="2">
    <source>
        <dbReference type="ARBA" id="ARBA00022552"/>
    </source>
</evidence>
<dbReference type="InterPro" id="IPR000878">
    <property type="entry name" value="4pyrrol_Mease"/>
</dbReference>
<dbReference type="HOGENOM" id="CLU_044779_2_0_6"/>
<name>A0A0A8E403_9GAMM</name>
<evidence type="ECO:0000256" key="1">
    <source>
        <dbReference type="ARBA" id="ARBA00022490"/>
    </source>
</evidence>
<comment type="catalytic activity">
    <reaction evidence="6">
        <text>cytidine(1402) in 16S rRNA + S-adenosyl-L-methionine = 2'-O-methylcytidine(1402) in 16S rRNA + S-adenosyl-L-homocysteine + H(+)</text>
        <dbReference type="Rhea" id="RHEA:42924"/>
        <dbReference type="Rhea" id="RHEA-COMP:10285"/>
        <dbReference type="Rhea" id="RHEA-COMP:10286"/>
        <dbReference type="ChEBI" id="CHEBI:15378"/>
        <dbReference type="ChEBI" id="CHEBI:57856"/>
        <dbReference type="ChEBI" id="CHEBI:59789"/>
        <dbReference type="ChEBI" id="CHEBI:74495"/>
        <dbReference type="ChEBI" id="CHEBI:82748"/>
        <dbReference type="EC" id="2.1.1.198"/>
    </reaction>
</comment>
<evidence type="ECO:0000256" key="4">
    <source>
        <dbReference type="ARBA" id="ARBA00022679"/>
    </source>
</evidence>
<comment type="similarity">
    <text evidence="6">Belongs to the methyltransferase superfamily. RsmI family.</text>
</comment>
<dbReference type="SUPFAM" id="SSF53790">
    <property type="entry name" value="Tetrapyrrole methylase"/>
    <property type="match status" value="1"/>
</dbReference>
<proteinExistence type="inferred from homology"/>
<reference evidence="9 10" key="1">
    <citation type="submission" date="2014-12" db="EMBL/GenBank/DDBJ databases">
        <title>Complete genome sequence of Francisella guanzhouensis strain 08HL01032 isolated from air-conditioning system in China.</title>
        <authorList>
            <person name="Svensson D."/>
            <person name="Ohrman C."/>
            <person name="Backman S."/>
            <person name="Karlsson E."/>
            <person name="Nilsson E."/>
            <person name="Bystrom M."/>
            <person name="Larkeryd A."/>
            <person name="Stenberg P."/>
            <person name="Scholtz H.C."/>
            <person name="Forsman M."/>
            <person name="Sjodin A."/>
        </authorList>
    </citation>
    <scope>NUCLEOTIDE SEQUENCE [LARGE SCALE GENOMIC DNA]</scope>
    <source>
        <strain evidence="9 10">08HL01032</strain>
    </source>
</reference>
<dbReference type="RefSeq" id="WP_039123228.1">
    <property type="nucleotide sequence ID" value="NZ_CP010427.1"/>
</dbReference>
<keyword evidence="2 6" id="KW-0698">rRNA processing</keyword>
<dbReference type="PANTHER" id="PTHR46111:SF1">
    <property type="entry name" value="RIBOSOMAL RNA SMALL SUBUNIT METHYLTRANSFERASE I"/>
    <property type="match status" value="1"/>
</dbReference>
<accession>A0A0A8E403</accession>
<dbReference type="InterPro" id="IPR018063">
    <property type="entry name" value="SAM_MeTrfase_RsmI_CS"/>
</dbReference>
<keyword evidence="3 6" id="KW-0489">Methyltransferase</keyword>
<dbReference type="InterPro" id="IPR008189">
    <property type="entry name" value="rRNA_ssu_MeTfrase_I"/>
</dbReference>
<comment type="function">
    <text evidence="6">Catalyzes the 2'-O-methylation of the ribose of cytidine 1402 (C1402) in 16S rRNA.</text>
</comment>
<keyword evidence="4 6" id="KW-0808">Transferase</keyword>
<evidence type="ECO:0000313" key="9">
    <source>
        <dbReference type="EMBL" id="AJC48342.1"/>
    </source>
</evidence>
<dbReference type="PROSITE" id="PS01296">
    <property type="entry name" value="RSMI"/>
    <property type="match status" value="1"/>
</dbReference>
<dbReference type="InterPro" id="IPR014776">
    <property type="entry name" value="4pyrrole_Mease_sub2"/>
</dbReference>
<dbReference type="GO" id="GO:0070677">
    <property type="term" value="F:rRNA (cytosine-2'-O-)-methyltransferase activity"/>
    <property type="evidence" value="ECO:0007669"/>
    <property type="project" value="UniProtKB-UniRule"/>
</dbReference>
<protein>
    <recommendedName>
        <fullName evidence="6">Ribosomal RNA small subunit methyltransferase I</fullName>
        <ecNumber evidence="6">2.1.1.198</ecNumber>
    </recommendedName>
    <alternativeName>
        <fullName evidence="6">16S rRNA 2'-O-ribose C1402 methyltransferase</fullName>
    </alternativeName>
    <alternativeName>
        <fullName evidence="6">rRNA (cytidine-2'-O-)-methyltransferase RsmI</fullName>
    </alternativeName>
</protein>
<organism evidence="9 10">
    <name type="scientific">Allofrancisella guangzhouensis</name>
    <dbReference type="NCBI Taxonomy" id="594679"/>
    <lineage>
        <taxon>Bacteria</taxon>
        <taxon>Pseudomonadati</taxon>
        <taxon>Pseudomonadota</taxon>
        <taxon>Gammaproteobacteria</taxon>
        <taxon>Thiotrichales</taxon>
        <taxon>Francisellaceae</taxon>
        <taxon>Allofrancisella</taxon>
    </lineage>
</organism>
<dbReference type="PIRSF" id="PIRSF005917">
    <property type="entry name" value="MTase_YraL"/>
    <property type="match status" value="1"/>
</dbReference>
<dbReference type="Pfam" id="PF00590">
    <property type="entry name" value="TP_methylase"/>
    <property type="match status" value="1"/>
</dbReference>
<dbReference type="EC" id="2.1.1.198" evidence="6"/>
<keyword evidence="1 6" id="KW-0963">Cytoplasm</keyword>
<comment type="subcellular location">
    <subcellularLocation>
        <location evidence="6">Cytoplasm</location>
    </subcellularLocation>
</comment>
<dbReference type="KEGG" id="fgu:SD28_01025"/>
<dbReference type="Pfam" id="PF23016">
    <property type="entry name" value="RsmI_C"/>
    <property type="match status" value="1"/>
</dbReference>
<dbReference type="CDD" id="cd11648">
    <property type="entry name" value="RsmI"/>
    <property type="match status" value="1"/>
</dbReference>
<dbReference type="HAMAP" id="MF_01877">
    <property type="entry name" value="16SrRNA_methyltr_I"/>
    <property type="match status" value="1"/>
</dbReference>
<feature type="domain" description="Tetrapyrrole methylase" evidence="7">
    <location>
        <begin position="9"/>
        <end position="209"/>
    </location>
</feature>
<evidence type="ECO:0000256" key="3">
    <source>
        <dbReference type="ARBA" id="ARBA00022603"/>
    </source>
</evidence>
<gene>
    <name evidence="6" type="primary">rsmI</name>
    <name evidence="9" type="ORF">SD28_01025</name>
</gene>
<evidence type="ECO:0000259" key="8">
    <source>
        <dbReference type="Pfam" id="PF23016"/>
    </source>
</evidence>